<evidence type="ECO:0000313" key="2">
    <source>
        <dbReference type="EMBL" id="GAA4144015.1"/>
    </source>
</evidence>
<name>A0ABP7YYY8_9SPHI</name>
<gene>
    <name evidence="2" type="ORF">GCM10022216_26430</name>
</gene>
<organism evidence="2 3">
    <name type="scientific">Sphingobacterium kyonggiense</name>
    <dbReference type="NCBI Taxonomy" id="714075"/>
    <lineage>
        <taxon>Bacteria</taxon>
        <taxon>Pseudomonadati</taxon>
        <taxon>Bacteroidota</taxon>
        <taxon>Sphingobacteriia</taxon>
        <taxon>Sphingobacteriales</taxon>
        <taxon>Sphingobacteriaceae</taxon>
        <taxon>Sphingobacterium</taxon>
    </lineage>
</organism>
<reference evidence="3" key="1">
    <citation type="journal article" date="2019" name="Int. J. Syst. Evol. Microbiol.">
        <title>The Global Catalogue of Microorganisms (GCM) 10K type strain sequencing project: providing services to taxonomists for standard genome sequencing and annotation.</title>
        <authorList>
            <consortium name="The Broad Institute Genomics Platform"/>
            <consortium name="The Broad Institute Genome Sequencing Center for Infectious Disease"/>
            <person name="Wu L."/>
            <person name="Ma J."/>
        </authorList>
    </citation>
    <scope>NUCLEOTIDE SEQUENCE [LARGE SCALE GENOMIC DNA]</scope>
    <source>
        <strain evidence="3">JCM 16704</strain>
    </source>
</reference>
<dbReference type="RefSeq" id="WP_344675234.1">
    <property type="nucleotide sequence ID" value="NZ_BAAAZI010000011.1"/>
</dbReference>
<accession>A0ABP7YYY8</accession>
<sequence length="77" mass="8803">MSISNPNWVKIRTFTNAVQAEIIKQMLVENNTPAVLMNRQDSSYLFGVIELYVDVDHQVEAAALIDSFDEEDQENEN</sequence>
<keyword evidence="3" id="KW-1185">Reference proteome</keyword>
<comment type="caution">
    <text evidence="2">The sequence shown here is derived from an EMBL/GenBank/DDBJ whole genome shotgun (WGS) entry which is preliminary data.</text>
</comment>
<protein>
    <recommendedName>
        <fullName evidence="1">DUF2007 domain-containing protein</fullName>
    </recommendedName>
</protein>
<proteinExistence type="predicted"/>
<feature type="domain" description="DUF2007" evidence="1">
    <location>
        <begin position="8"/>
        <end position="64"/>
    </location>
</feature>
<dbReference type="EMBL" id="BAAAZI010000011">
    <property type="protein sequence ID" value="GAA4144015.1"/>
    <property type="molecule type" value="Genomic_DNA"/>
</dbReference>
<evidence type="ECO:0000259" key="1">
    <source>
        <dbReference type="Pfam" id="PF09413"/>
    </source>
</evidence>
<dbReference type="InterPro" id="IPR018551">
    <property type="entry name" value="DUF2007"/>
</dbReference>
<dbReference type="Proteomes" id="UP001500101">
    <property type="component" value="Unassembled WGS sequence"/>
</dbReference>
<evidence type="ECO:0000313" key="3">
    <source>
        <dbReference type="Proteomes" id="UP001500101"/>
    </source>
</evidence>
<dbReference type="Pfam" id="PF09413">
    <property type="entry name" value="DUF2007"/>
    <property type="match status" value="1"/>
</dbReference>